<dbReference type="Proteomes" id="UP000193834">
    <property type="component" value="Unassembled WGS sequence"/>
</dbReference>
<feature type="compositionally biased region" description="Basic and acidic residues" evidence="1">
    <location>
        <begin position="132"/>
        <end position="143"/>
    </location>
</feature>
<reference evidence="2 3" key="1">
    <citation type="submission" date="2017-04" db="EMBL/GenBank/DDBJ databases">
        <authorList>
            <person name="Afonso C.L."/>
            <person name="Miller P.J."/>
            <person name="Scott M.A."/>
            <person name="Spackman E."/>
            <person name="Goraichik I."/>
            <person name="Dimitrov K.M."/>
            <person name="Suarez D.L."/>
            <person name="Swayne D.E."/>
        </authorList>
    </citation>
    <scope>NUCLEOTIDE SEQUENCE [LARGE SCALE GENOMIC DNA]</scope>
    <source>
        <strain evidence="2 3">11</strain>
    </source>
</reference>
<sequence length="152" mass="16055">MRITTFIAGMAIGALTGMYMADRRSLSHLQSKIQLAGDMVTDVMGKAKGKVMETAFQVATNTDASQMAGGSSGSSSKAASTSSTTQSSSQPSYTLEHVKELIERDPEVKRQVDAIMRESGTAKPHVSAVSHTHTDVKSIDSARNKGGQATPH</sequence>
<feature type="compositionally biased region" description="Low complexity" evidence="1">
    <location>
        <begin position="65"/>
        <end position="92"/>
    </location>
</feature>
<keyword evidence="3" id="KW-1185">Reference proteome</keyword>
<evidence type="ECO:0000313" key="3">
    <source>
        <dbReference type="Proteomes" id="UP000193834"/>
    </source>
</evidence>
<feature type="compositionally biased region" description="Basic and acidic residues" evidence="1">
    <location>
        <begin position="96"/>
        <end position="116"/>
    </location>
</feature>
<evidence type="ECO:0000313" key="2">
    <source>
        <dbReference type="EMBL" id="SMG27352.1"/>
    </source>
</evidence>
<feature type="region of interest" description="Disordered" evidence="1">
    <location>
        <begin position="62"/>
        <end position="152"/>
    </location>
</feature>
<dbReference type="STRING" id="1852522.SAMN06295960_1581"/>
<name>A0A1X7JI26_9BACL</name>
<gene>
    <name evidence="2" type="ORF">SAMN06295960_1581</name>
</gene>
<organism evidence="2 3">
    <name type="scientific">Paenibacillus aquistagni</name>
    <dbReference type="NCBI Taxonomy" id="1852522"/>
    <lineage>
        <taxon>Bacteria</taxon>
        <taxon>Bacillati</taxon>
        <taxon>Bacillota</taxon>
        <taxon>Bacilli</taxon>
        <taxon>Bacillales</taxon>
        <taxon>Paenibacillaceae</taxon>
        <taxon>Paenibacillus</taxon>
    </lineage>
</organism>
<protein>
    <recommendedName>
        <fullName evidence="4">Gas vesicle protein</fullName>
    </recommendedName>
</protein>
<dbReference type="RefSeq" id="WP_085493706.1">
    <property type="nucleotide sequence ID" value="NZ_FXAZ01000001.1"/>
</dbReference>
<proteinExistence type="predicted"/>
<dbReference type="AlphaFoldDB" id="A0A1X7JI26"/>
<evidence type="ECO:0008006" key="4">
    <source>
        <dbReference type="Google" id="ProtNLM"/>
    </source>
</evidence>
<accession>A0A1X7JI26</accession>
<evidence type="ECO:0000256" key="1">
    <source>
        <dbReference type="SAM" id="MobiDB-lite"/>
    </source>
</evidence>
<dbReference type="OrthoDB" id="2618976at2"/>
<dbReference type="EMBL" id="FXAZ01000001">
    <property type="protein sequence ID" value="SMG27352.1"/>
    <property type="molecule type" value="Genomic_DNA"/>
</dbReference>